<comment type="caution">
    <text evidence="1">The sequence shown here is derived from an EMBL/GenBank/DDBJ whole genome shotgun (WGS) entry which is preliminary data.</text>
</comment>
<name>A0A644WUS2_9ZZZZ</name>
<gene>
    <name evidence="1" type="ORF">SDC9_53937</name>
</gene>
<dbReference type="EMBL" id="VSSQ01001358">
    <property type="protein sequence ID" value="MPM07630.1"/>
    <property type="molecule type" value="Genomic_DNA"/>
</dbReference>
<sequence length="130" mass="14878">MEYGHRYLFHLIQRAEHIKSSEGVEHHLGIVVCRDFNPLSVLEVDDMQVPVGDDDAVSCPRTFRYIRADIQALFKEYQRIFLSILLMLQCLEDECGIFIGTAFHFLIVVVQGGSWVIHLDAKGKFDLVLA</sequence>
<protein>
    <submittedName>
        <fullName evidence="1">Uncharacterized protein</fullName>
    </submittedName>
</protein>
<proteinExistence type="predicted"/>
<dbReference type="AlphaFoldDB" id="A0A644WUS2"/>
<accession>A0A644WUS2</accession>
<reference evidence="1" key="1">
    <citation type="submission" date="2019-08" db="EMBL/GenBank/DDBJ databases">
        <authorList>
            <person name="Kucharzyk K."/>
            <person name="Murdoch R.W."/>
            <person name="Higgins S."/>
            <person name="Loffler F."/>
        </authorList>
    </citation>
    <scope>NUCLEOTIDE SEQUENCE</scope>
</reference>
<organism evidence="1">
    <name type="scientific">bioreactor metagenome</name>
    <dbReference type="NCBI Taxonomy" id="1076179"/>
    <lineage>
        <taxon>unclassified sequences</taxon>
        <taxon>metagenomes</taxon>
        <taxon>ecological metagenomes</taxon>
    </lineage>
</organism>
<evidence type="ECO:0000313" key="1">
    <source>
        <dbReference type="EMBL" id="MPM07630.1"/>
    </source>
</evidence>